<keyword evidence="2" id="KW-1003">Cell membrane</keyword>
<dbReference type="Pfam" id="PF02687">
    <property type="entry name" value="FtsX"/>
    <property type="match status" value="1"/>
</dbReference>
<dbReference type="GO" id="GO:0022857">
    <property type="term" value="F:transmembrane transporter activity"/>
    <property type="evidence" value="ECO:0007669"/>
    <property type="project" value="TreeGrafter"/>
</dbReference>
<dbReference type="RefSeq" id="WP_189550377.1">
    <property type="nucleotide sequence ID" value="NZ_BMTP01000004.1"/>
</dbReference>
<reference evidence="9" key="1">
    <citation type="journal article" date="2014" name="Int. J. Syst. Evol. Microbiol.">
        <title>Complete genome sequence of Corynebacterium casei LMG S-19264T (=DSM 44701T), isolated from a smear-ripened cheese.</title>
        <authorList>
            <consortium name="US DOE Joint Genome Institute (JGI-PGF)"/>
            <person name="Walter F."/>
            <person name="Albersmeier A."/>
            <person name="Kalinowski J."/>
            <person name="Ruckert C."/>
        </authorList>
    </citation>
    <scope>NUCLEOTIDE SEQUENCE</scope>
    <source>
        <strain evidence="9">JCM 4391</strain>
    </source>
</reference>
<evidence type="ECO:0000256" key="7">
    <source>
        <dbReference type="SAM" id="Phobius"/>
    </source>
</evidence>
<dbReference type="InterPro" id="IPR050250">
    <property type="entry name" value="Macrolide_Exporter_MacB"/>
</dbReference>
<proteinExistence type="inferred from homology"/>
<evidence type="ECO:0000256" key="3">
    <source>
        <dbReference type="ARBA" id="ARBA00022692"/>
    </source>
</evidence>
<evidence type="ECO:0000256" key="5">
    <source>
        <dbReference type="ARBA" id="ARBA00023136"/>
    </source>
</evidence>
<protein>
    <recommendedName>
        <fullName evidence="8">ABC3 transporter permease C-terminal domain-containing protein</fullName>
    </recommendedName>
</protein>
<keyword evidence="4 7" id="KW-1133">Transmembrane helix</keyword>
<evidence type="ECO:0000256" key="6">
    <source>
        <dbReference type="ARBA" id="ARBA00038076"/>
    </source>
</evidence>
<dbReference type="PANTHER" id="PTHR30572:SF4">
    <property type="entry name" value="ABC TRANSPORTER PERMEASE YTRF"/>
    <property type="match status" value="1"/>
</dbReference>
<sequence length="405" mass="42086">MNVFSLALTNVRALRRRLFGLVALVSVAAAVCLGALGIADRAQGAADADVKESSANRSITVDRPDGRPGTPQLTQGTAARLAKLPHVESVQHRAQVSFGVLTEAGDTVLLYATTHRPALTPPVTKSVRKNLFPLRPGEIVAPAASQGVDLTSLVGQEIDIETTRYVRQGEGTGVSGHARLVGVYDPTWQLDNPDAAYAADATVITWAAERSGEPKGSYLSTIGYDQLTVVARSAADVPAVMKSVQDLGYPAITLQQQLDALPAVLEMIRVVGQVLLGVLGVLAFVGAVTVTGALSRQRAQEIGVLKAVGFRTRSVLTMLVTEMALVGALAALIGTVLGAALGGGAAALLRGNADLAPYVRGWVLLPSPGTLLLLLGLTVLVVAMGSLAPARRAASMSPTDAMKDW</sequence>
<dbReference type="Proteomes" id="UP000636661">
    <property type="component" value="Unassembled WGS sequence"/>
</dbReference>
<dbReference type="GO" id="GO:0005886">
    <property type="term" value="C:plasma membrane"/>
    <property type="evidence" value="ECO:0007669"/>
    <property type="project" value="UniProtKB-SubCell"/>
</dbReference>
<dbReference type="EMBL" id="BMTP01000004">
    <property type="protein sequence ID" value="GGU32765.1"/>
    <property type="molecule type" value="Genomic_DNA"/>
</dbReference>
<feature type="transmembrane region" description="Helical" evidence="7">
    <location>
        <begin position="369"/>
        <end position="388"/>
    </location>
</feature>
<dbReference type="InterPro" id="IPR003838">
    <property type="entry name" value="ABC3_permease_C"/>
</dbReference>
<feature type="transmembrane region" description="Helical" evidence="7">
    <location>
        <begin position="274"/>
        <end position="295"/>
    </location>
</feature>
<evidence type="ECO:0000313" key="10">
    <source>
        <dbReference type="Proteomes" id="UP000636661"/>
    </source>
</evidence>
<keyword evidence="5 7" id="KW-0472">Membrane</keyword>
<evidence type="ECO:0000256" key="2">
    <source>
        <dbReference type="ARBA" id="ARBA00022475"/>
    </source>
</evidence>
<comment type="similarity">
    <text evidence="6">Belongs to the ABC-4 integral membrane protein family.</text>
</comment>
<comment type="subcellular location">
    <subcellularLocation>
        <location evidence="1">Cell membrane</location>
        <topology evidence="1">Multi-pass membrane protein</topology>
    </subcellularLocation>
</comment>
<evidence type="ECO:0000256" key="1">
    <source>
        <dbReference type="ARBA" id="ARBA00004651"/>
    </source>
</evidence>
<dbReference type="AlphaFoldDB" id="A0A918HWD2"/>
<evidence type="ECO:0000256" key="4">
    <source>
        <dbReference type="ARBA" id="ARBA00022989"/>
    </source>
</evidence>
<comment type="caution">
    <text evidence="9">The sequence shown here is derived from an EMBL/GenBank/DDBJ whole genome shotgun (WGS) entry which is preliminary data.</text>
</comment>
<evidence type="ECO:0000259" key="8">
    <source>
        <dbReference type="Pfam" id="PF02687"/>
    </source>
</evidence>
<gene>
    <name evidence="9" type="ORF">GCM10010274_19760</name>
</gene>
<accession>A0A918HWD2</accession>
<keyword evidence="10" id="KW-1185">Reference proteome</keyword>
<feature type="domain" description="ABC3 transporter permease C-terminal" evidence="8">
    <location>
        <begin position="275"/>
        <end position="398"/>
    </location>
</feature>
<reference evidence="9" key="2">
    <citation type="submission" date="2020-09" db="EMBL/GenBank/DDBJ databases">
        <authorList>
            <person name="Sun Q."/>
            <person name="Ohkuma M."/>
        </authorList>
    </citation>
    <scope>NUCLEOTIDE SEQUENCE</scope>
    <source>
        <strain evidence="9">JCM 4391</strain>
    </source>
</reference>
<organism evidence="9 10">
    <name type="scientific">Streptomyces lavendofoliae</name>
    <dbReference type="NCBI Taxonomy" id="67314"/>
    <lineage>
        <taxon>Bacteria</taxon>
        <taxon>Bacillati</taxon>
        <taxon>Actinomycetota</taxon>
        <taxon>Actinomycetes</taxon>
        <taxon>Kitasatosporales</taxon>
        <taxon>Streptomycetaceae</taxon>
        <taxon>Streptomyces</taxon>
    </lineage>
</organism>
<name>A0A918HWD2_9ACTN</name>
<evidence type="ECO:0000313" key="9">
    <source>
        <dbReference type="EMBL" id="GGU32765.1"/>
    </source>
</evidence>
<feature type="transmembrane region" description="Helical" evidence="7">
    <location>
        <begin position="316"/>
        <end position="349"/>
    </location>
</feature>
<dbReference type="PANTHER" id="PTHR30572">
    <property type="entry name" value="MEMBRANE COMPONENT OF TRANSPORTER-RELATED"/>
    <property type="match status" value="1"/>
</dbReference>
<keyword evidence="3 7" id="KW-0812">Transmembrane</keyword>